<evidence type="ECO:0000313" key="7">
    <source>
        <dbReference type="Proteomes" id="UP000001449"/>
    </source>
</evidence>
<evidence type="ECO:0000256" key="3">
    <source>
        <dbReference type="SAM" id="MobiDB-lite"/>
    </source>
</evidence>
<dbReference type="PANTHER" id="PTHR12203:SF35">
    <property type="entry name" value="PROTEIN O-GLUCOSYLTRANSFERASE 1"/>
    <property type="match status" value="1"/>
</dbReference>
<keyword evidence="4" id="KW-1133">Transmembrane helix</keyword>
<evidence type="ECO:0000256" key="1">
    <source>
        <dbReference type="ARBA" id="ARBA00010118"/>
    </source>
</evidence>
<feature type="region of interest" description="Disordered" evidence="3">
    <location>
        <begin position="1"/>
        <end position="73"/>
    </location>
</feature>
<feature type="compositionally biased region" description="Polar residues" evidence="3">
    <location>
        <begin position="17"/>
        <end position="26"/>
    </location>
</feature>
<dbReference type="RefSeq" id="XP_002294084.1">
    <property type="nucleotide sequence ID" value="XM_002294048.1"/>
</dbReference>
<feature type="compositionally biased region" description="Polar residues" evidence="3">
    <location>
        <begin position="33"/>
        <end position="44"/>
    </location>
</feature>
<dbReference type="eggNOG" id="ENOG502SRH3">
    <property type="taxonomic scope" value="Eukaryota"/>
</dbReference>
<dbReference type="EMBL" id="CM000650">
    <property type="protein sequence ID" value="EED88439.1"/>
    <property type="molecule type" value="Genomic_DNA"/>
</dbReference>
<evidence type="ECO:0000313" key="6">
    <source>
        <dbReference type="EMBL" id="EED88439.1"/>
    </source>
</evidence>
<feature type="compositionally biased region" description="Low complexity" evidence="3">
    <location>
        <begin position="149"/>
        <end position="161"/>
    </location>
</feature>
<reference evidence="6 7" key="2">
    <citation type="journal article" date="2008" name="Nature">
        <title>The Phaeodactylum genome reveals the evolutionary history of diatom genomes.</title>
        <authorList>
            <person name="Bowler C."/>
            <person name="Allen A.E."/>
            <person name="Badger J.H."/>
            <person name="Grimwood J."/>
            <person name="Jabbari K."/>
            <person name="Kuo A."/>
            <person name="Maheswari U."/>
            <person name="Martens C."/>
            <person name="Maumus F."/>
            <person name="Otillar R.P."/>
            <person name="Rayko E."/>
            <person name="Salamov A."/>
            <person name="Vandepoele K."/>
            <person name="Beszteri B."/>
            <person name="Gruber A."/>
            <person name="Heijde M."/>
            <person name="Katinka M."/>
            <person name="Mock T."/>
            <person name="Valentin K."/>
            <person name="Verret F."/>
            <person name="Berges J.A."/>
            <person name="Brownlee C."/>
            <person name="Cadoret J.P."/>
            <person name="Chiovitti A."/>
            <person name="Choi C.J."/>
            <person name="Coesel S."/>
            <person name="De Martino A."/>
            <person name="Detter J.C."/>
            <person name="Durkin C."/>
            <person name="Falciatore A."/>
            <person name="Fournet J."/>
            <person name="Haruta M."/>
            <person name="Huysman M.J."/>
            <person name="Jenkins B.D."/>
            <person name="Jiroutova K."/>
            <person name="Jorgensen R.E."/>
            <person name="Joubert Y."/>
            <person name="Kaplan A."/>
            <person name="Kroger N."/>
            <person name="Kroth P.G."/>
            <person name="La Roche J."/>
            <person name="Lindquist E."/>
            <person name="Lommer M."/>
            <person name="Martin-Jezequel V."/>
            <person name="Lopez P.J."/>
            <person name="Lucas S."/>
            <person name="Mangogna M."/>
            <person name="McGinnis K."/>
            <person name="Medlin L.K."/>
            <person name="Montsant A."/>
            <person name="Oudot-Le Secq M.P."/>
            <person name="Napoli C."/>
            <person name="Obornik M."/>
            <person name="Parker M.S."/>
            <person name="Petit J.L."/>
            <person name="Porcel B.M."/>
            <person name="Poulsen N."/>
            <person name="Robison M."/>
            <person name="Rychlewski L."/>
            <person name="Rynearson T.A."/>
            <person name="Schmutz J."/>
            <person name="Shapiro H."/>
            <person name="Siaut M."/>
            <person name="Stanley M."/>
            <person name="Sussman M.R."/>
            <person name="Taylor A.R."/>
            <person name="Vardi A."/>
            <person name="von Dassow P."/>
            <person name="Vyverman W."/>
            <person name="Willis A."/>
            <person name="Wyrwicz L.S."/>
            <person name="Rokhsar D.S."/>
            <person name="Weissenbach J."/>
            <person name="Armbrust E.V."/>
            <person name="Green B.R."/>
            <person name="Van de Peer Y."/>
            <person name="Grigoriev I.V."/>
        </authorList>
    </citation>
    <scope>NUCLEOTIDE SEQUENCE [LARGE SCALE GENOMIC DNA]</scope>
    <source>
        <strain evidence="6 7">CCMP1335</strain>
    </source>
</reference>
<feature type="region of interest" description="Disordered" evidence="3">
    <location>
        <begin position="136"/>
        <end position="166"/>
    </location>
</feature>
<organism evidence="6 7">
    <name type="scientific">Thalassiosira pseudonana</name>
    <name type="common">Marine diatom</name>
    <name type="synonym">Cyclotella nana</name>
    <dbReference type="NCBI Taxonomy" id="35128"/>
    <lineage>
        <taxon>Eukaryota</taxon>
        <taxon>Sar</taxon>
        <taxon>Stramenopiles</taxon>
        <taxon>Ochrophyta</taxon>
        <taxon>Bacillariophyta</taxon>
        <taxon>Coscinodiscophyceae</taxon>
        <taxon>Thalassiosirophycidae</taxon>
        <taxon>Thalassiosirales</taxon>
        <taxon>Thalassiosiraceae</taxon>
        <taxon>Thalassiosira</taxon>
    </lineage>
</organism>
<proteinExistence type="inferred from homology"/>
<accession>B8CDE0</accession>
<evidence type="ECO:0000259" key="5">
    <source>
        <dbReference type="SMART" id="SM00672"/>
    </source>
</evidence>
<keyword evidence="4" id="KW-0812">Transmembrane</keyword>
<dbReference type="Pfam" id="PF05686">
    <property type="entry name" value="Glyco_transf_90"/>
    <property type="match status" value="1"/>
</dbReference>
<dbReference type="AlphaFoldDB" id="B8CDE0"/>
<dbReference type="InterPro" id="IPR051091">
    <property type="entry name" value="O-Glucosyltr/Glycosyltrsf_90"/>
</dbReference>
<dbReference type="HOGENOM" id="CLU_368651_0_0_1"/>
<protein>
    <recommendedName>
        <fullName evidence="5">Glycosyl transferase CAP10 domain-containing protein</fullName>
    </recommendedName>
</protein>
<dbReference type="KEGG" id="tps:THAPSDRAFT_10150"/>
<gene>
    <name evidence="6" type="ORF">THAPSDRAFT_10150</name>
</gene>
<dbReference type="InterPro" id="IPR006598">
    <property type="entry name" value="CAP10"/>
</dbReference>
<dbReference type="PaxDb" id="35128-Thaps10150"/>
<dbReference type="GO" id="GO:0016740">
    <property type="term" value="F:transferase activity"/>
    <property type="evidence" value="ECO:0007669"/>
    <property type="project" value="UniProtKB-KW"/>
</dbReference>
<sequence length="756" mass="85792">MRSQESRQPPPPLSRRASVNSHSTQTRRIDAVSQHSKSSPSDQTFEFKRRNTIDFGQLNHSIDDGSEDDESERDDAFEDIDLDKGKVGDNHVGNCGLSARGHCRAIGPQKKQKYNKQGLIMQLLNVNDHNDNQSRVCGSNGSGCDEEISSGSSEAEDSISITTARSNRSSNSINTLMNFMQDSFGEGFWRDRAQAWKEDPLVKPVEAVLQTEEDKREEKIRRRRISNASTGGDSLFLQRRRRRNRSIWSGIALLVITALTIFAIITDFEVHTLLSRFKGHNEQRRAEEHHKAVAIQSYEALIESSRKLPDYNLEDALKSINMFYDTFAFVVYNPSTFLGEESEELIIPISSGDYPSLHSKMCLRQQSDEPCTSAVAPVLHFGSTYRKALVPDMIGMPMPANHHLNCFAHYAQTKTICPHLRPASPSTKETTGELVFGREFGLTYDDLIPQLIWRGSDFGFLHDVYPTLRRPFSWIDQRFLKAKYPSMDVSQAAMRYLRTEFMTLLPRWRGVILTAEAELEARKNGSLPSIDIKFTSFMKNGAKTHAKGSYEFNQWKAIGIPAAGEYMSQRELAKYKYHIDLGGGGGTTWTGTLQKVKSHCSGIYLLDPNYLTHSRPTFQLAMPGLLFHHVTSTKDYLHDYMKAWVHYVPVREDLRDLERRLQWAKDNPQKARKIAQQGSDLARWFGSNEGFEQLYQRDFFAPLTSIIEAYQPISSTSVEYTWSDVLSHRLLAEDSAFYQVVKCSGNVSNGGCVQLK</sequence>
<evidence type="ECO:0000256" key="4">
    <source>
        <dbReference type="SAM" id="Phobius"/>
    </source>
</evidence>
<feature type="transmembrane region" description="Helical" evidence="4">
    <location>
        <begin position="247"/>
        <end position="265"/>
    </location>
</feature>
<dbReference type="PANTHER" id="PTHR12203">
    <property type="entry name" value="KDEL LYS-ASP-GLU-LEU CONTAINING - RELATED"/>
    <property type="match status" value="1"/>
</dbReference>
<feature type="domain" description="Glycosyl transferase CAP10" evidence="5">
    <location>
        <begin position="454"/>
        <end position="700"/>
    </location>
</feature>
<keyword evidence="7" id="KW-1185">Reference proteome</keyword>
<dbReference type="InParanoid" id="B8CDE0"/>
<comment type="similarity">
    <text evidence="1">Belongs to the glycosyltransferase 90 family.</text>
</comment>
<dbReference type="Proteomes" id="UP000001449">
    <property type="component" value="Chromosome 15"/>
</dbReference>
<reference evidence="6 7" key="1">
    <citation type="journal article" date="2004" name="Science">
        <title>The genome of the diatom Thalassiosira pseudonana: ecology, evolution, and metabolism.</title>
        <authorList>
            <person name="Armbrust E.V."/>
            <person name="Berges J.A."/>
            <person name="Bowler C."/>
            <person name="Green B.R."/>
            <person name="Martinez D."/>
            <person name="Putnam N.H."/>
            <person name="Zhou S."/>
            <person name="Allen A.E."/>
            <person name="Apt K.E."/>
            <person name="Bechner M."/>
            <person name="Brzezinski M.A."/>
            <person name="Chaal B.K."/>
            <person name="Chiovitti A."/>
            <person name="Davis A.K."/>
            <person name="Demarest M.S."/>
            <person name="Detter J.C."/>
            <person name="Glavina T."/>
            <person name="Goodstein D."/>
            <person name="Hadi M.Z."/>
            <person name="Hellsten U."/>
            <person name="Hildebrand M."/>
            <person name="Jenkins B.D."/>
            <person name="Jurka J."/>
            <person name="Kapitonov V.V."/>
            <person name="Kroger N."/>
            <person name="Lau W.W."/>
            <person name="Lane T.W."/>
            <person name="Larimer F.W."/>
            <person name="Lippmeier J.C."/>
            <person name="Lucas S."/>
            <person name="Medina M."/>
            <person name="Montsant A."/>
            <person name="Obornik M."/>
            <person name="Parker M.S."/>
            <person name="Palenik B."/>
            <person name="Pazour G.J."/>
            <person name="Richardson P.M."/>
            <person name="Rynearson T.A."/>
            <person name="Saito M.A."/>
            <person name="Schwartz D.C."/>
            <person name="Thamatrakoln K."/>
            <person name="Valentin K."/>
            <person name="Vardi A."/>
            <person name="Wilkerson F.P."/>
            <person name="Rokhsar D.S."/>
        </authorList>
    </citation>
    <scope>NUCLEOTIDE SEQUENCE [LARGE SCALE GENOMIC DNA]</scope>
    <source>
        <strain evidence="6 7">CCMP1335</strain>
    </source>
</reference>
<feature type="compositionally biased region" description="Acidic residues" evidence="3">
    <location>
        <begin position="64"/>
        <end position="73"/>
    </location>
</feature>
<dbReference type="GeneID" id="7442003"/>
<keyword evidence="2" id="KW-0808">Transferase</keyword>
<dbReference type="SMART" id="SM00672">
    <property type="entry name" value="CAP10"/>
    <property type="match status" value="1"/>
</dbReference>
<keyword evidence="4" id="KW-0472">Membrane</keyword>
<evidence type="ECO:0000256" key="2">
    <source>
        <dbReference type="ARBA" id="ARBA00022679"/>
    </source>
</evidence>
<name>B8CDE0_THAPS</name>